<name>A0A550BW70_9AGAR</name>
<protein>
    <submittedName>
        <fullName evidence="1">Uncharacterized protein</fullName>
    </submittedName>
</protein>
<accession>A0A550BW70</accession>
<keyword evidence="2" id="KW-1185">Reference proteome</keyword>
<dbReference type="EMBL" id="VDMD01000060">
    <property type="protein sequence ID" value="TRM56756.1"/>
    <property type="molecule type" value="Genomic_DNA"/>
</dbReference>
<organism evidence="1 2">
    <name type="scientific">Schizophyllum amplum</name>
    <dbReference type="NCBI Taxonomy" id="97359"/>
    <lineage>
        <taxon>Eukaryota</taxon>
        <taxon>Fungi</taxon>
        <taxon>Dikarya</taxon>
        <taxon>Basidiomycota</taxon>
        <taxon>Agaricomycotina</taxon>
        <taxon>Agaricomycetes</taxon>
        <taxon>Agaricomycetidae</taxon>
        <taxon>Agaricales</taxon>
        <taxon>Schizophyllaceae</taxon>
        <taxon>Schizophyllum</taxon>
    </lineage>
</organism>
<comment type="caution">
    <text evidence="1">The sequence shown here is derived from an EMBL/GenBank/DDBJ whole genome shotgun (WGS) entry which is preliminary data.</text>
</comment>
<dbReference type="OrthoDB" id="3041043at2759"/>
<evidence type="ECO:0000313" key="1">
    <source>
        <dbReference type="EMBL" id="TRM56756.1"/>
    </source>
</evidence>
<evidence type="ECO:0000313" key="2">
    <source>
        <dbReference type="Proteomes" id="UP000320762"/>
    </source>
</evidence>
<dbReference type="STRING" id="97359.A0A550BW70"/>
<proteinExistence type="predicted"/>
<dbReference type="AlphaFoldDB" id="A0A550BW70"/>
<reference evidence="1 2" key="1">
    <citation type="journal article" date="2019" name="New Phytol.">
        <title>Comparative genomics reveals unique wood-decay strategies and fruiting body development in the Schizophyllaceae.</title>
        <authorList>
            <person name="Almasi E."/>
            <person name="Sahu N."/>
            <person name="Krizsan K."/>
            <person name="Balint B."/>
            <person name="Kovacs G.M."/>
            <person name="Kiss B."/>
            <person name="Cseklye J."/>
            <person name="Drula E."/>
            <person name="Henrissat B."/>
            <person name="Nagy I."/>
            <person name="Chovatia M."/>
            <person name="Adam C."/>
            <person name="LaButti K."/>
            <person name="Lipzen A."/>
            <person name="Riley R."/>
            <person name="Grigoriev I.V."/>
            <person name="Nagy L.G."/>
        </authorList>
    </citation>
    <scope>NUCLEOTIDE SEQUENCE [LARGE SCALE GENOMIC DNA]</scope>
    <source>
        <strain evidence="1 2">NL-1724</strain>
    </source>
</reference>
<gene>
    <name evidence="1" type="ORF">BD626DRAFT_413216</name>
</gene>
<dbReference type="Proteomes" id="UP000320762">
    <property type="component" value="Unassembled WGS sequence"/>
</dbReference>
<sequence length="349" mass="39342">PSTCDDAIFSCLNPQDIAQYAAASRTTYNQCRDFYQRAYDLNRALSRYFSKGEVAGFRQMQRSTGLVISGSFALQFMGRLPFTPSDLDVYVSHRSAAEASNFLVSCGYEYRKRLTQSPDFHTALAMHPTLTRDDKDAAMYPGEGIAGAFNFVKISEPSTIIQLITARTSPVDIILGFHSTAVMNMITHAGAVSLYPRETFANNRSLRLWPSSPKIDAGIQKYHQRGFTINTQISAAESGNNKREFGRSYRFVGDDMTWVLALQRDSEQEKDDVMWQSWTLRFNATHTLAAHAYNEDARVIVRYLKEHPLAAHHPDTIGYTFADVSIRKAFRDLVAAIGTTTEWRVPFVK</sequence>
<feature type="non-terminal residue" evidence="1">
    <location>
        <position position="1"/>
    </location>
</feature>